<evidence type="ECO:0000259" key="1">
    <source>
        <dbReference type="Pfam" id="PF16313"/>
    </source>
</evidence>
<dbReference type="InterPro" id="IPR024079">
    <property type="entry name" value="MetalloPept_cat_dom_sf"/>
</dbReference>
<dbReference type="Gene3D" id="3.40.390.10">
    <property type="entry name" value="Collagenase (Catalytic Domain)"/>
    <property type="match status" value="1"/>
</dbReference>
<organism evidence="3 4">
    <name type="scientific">SAR86 cluster bacterium</name>
    <dbReference type="NCBI Taxonomy" id="2030880"/>
    <lineage>
        <taxon>Bacteria</taxon>
        <taxon>Pseudomonadati</taxon>
        <taxon>Pseudomonadota</taxon>
        <taxon>Gammaproteobacteria</taxon>
        <taxon>SAR86 cluster</taxon>
    </lineage>
</organism>
<dbReference type="Proteomes" id="UP000319384">
    <property type="component" value="Unassembled WGS sequence"/>
</dbReference>
<dbReference type="CDD" id="cd04276">
    <property type="entry name" value="ZnMc_MMP_like_2"/>
    <property type="match status" value="1"/>
</dbReference>
<dbReference type="EMBL" id="SHBH01000020">
    <property type="protein sequence ID" value="RZO26043.1"/>
    <property type="molecule type" value="Genomic_DNA"/>
</dbReference>
<dbReference type="InterPro" id="IPR032534">
    <property type="entry name" value="EcxA_zinc-bd"/>
</dbReference>
<protein>
    <submittedName>
        <fullName evidence="3">DUF5117 domain-containing protein</fullName>
    </submittedName>
</protein>
<comment type="caution">
    <text evidence="3">The sequence shown here is derived from an EMBL/GenBank/DDBJ whole genome shotgun (WGS) entry which is preliminary data.</text>
</comment>
<dbReference type="PANTHER" id="PTHR38478:SF1">
    <property type="entry name" value="ZINC DEPENDENT METALLOPROTEASE DOMAIN LIPOPROTEIN"/>
    <property type="match status" value="1"/>
</dbReference>
<reference evidence="3 4" key="1">
    <citation type="submission" date="2019-02" db="EMBL/GenBank/DDBJ databases">
        <title>Prokaryotic population dynamics and viral predation in marine succession experiment using metagenomics: the confinement effect.</title>
        <authorList>
            <person name="Haro-Moreno J.M."/>
            <person name="Rodriguez-Valera F."/>
            <person name="Lopez-Perez M."/>
        </authorList>
    </citation>
    <scope>NUCLEOTIDE SEQUENCE [LARGE SCALE GENOMIC DNA]</scope>
    <source>
        <strain evidence="3">MED-G162</strain>
    </source>
</reference>
<dbReference type="AlphaFoldDB" id="A0A520MXW3"/>
<accession>A0A520MXW3</accession>
<dbReference type="Pfam" id="PF17148">
    <property type="entry name" value="DUF5117"/>
    <property type="match status" value="1"/>
</dbReference>
<dbReference type="InterPro" id="IPR033413">
    <property type="entry name" value="DUF5117"/>
</dbReference>
<feature type="domain" description="EcxA zinc-binding" evidence="1">
    <location>
        <begin position="463"/>
        <end position="770"/>
    </location>
</feature>
<dbReference type="SUPFAM" id="SSF55486">
    <property type="entry name" value="Metalloproteases ('zincins'), catalytic domain"/>
    <property type="match status" value="1"/>
</dbReference>
<evidence type="ECO:0000313" key="3">
    <source>
        <dbReference type="EMBL" id="RZO26043.1"/>
    </source>
</evidence>
<proteinExistence type="predicted"/>
<dbReference type="PANTHER" id="PTHR38478">
    <property type="entry name" value="PEPTIDASE M1A AND M12B"/>
    <property type="match status" value="1"/>
</dbReference>
<evidence type="ECO:0000313" key="4">
    <source>
        <dbReference type="Proteomes" id="UP000319384"/>
    </source>
</evidence>
<gene>
    <name evidence="3" type="ORF">EVA95_02700</name>
</gene>
<sequence length="843" mass="96540">MFTNKSFNLLSFLVFSFCLYFLSFELDSNQNINSDETEIISDESNEESTEEEAEPENLEECMMQAESMMDAKRCEKEFMKTIEEFIEEEELQLIDGYMKIYTNDDNSVYFLKLDKEDLNNQFLYFAYIMNAPQGSTLTGGLPSDGKVLEFRNFKKDKIGLYQINTSYINADETNNISKSSITNITEAFVEVFKPSAKTDDSVLINLNSILLSEKVESISYVPNEYREYVTVDYGRVDDSKTFVKNVFNNETNTAFEVKFAFENVMPNSDAFSVSAVTDPRYLSVTTRQIFIKMPDNRFEPRVNDHRIGYFVNKSTDLTSYENFPNFALINKWRLIKKDPEAAMSEPEEPIVFWVENSTPKEIIPAVIAGIENWNIAFEEAGFKNAVVAKIQPEDATWDAADYDYNVVRWSSEPDGSLLGIGPSVSNPLTGEIISADVVNKLLAVKIGYNYRKLYGYSEDNDPLMQYITNLTLHEVGHVLGLRHNFRGSYLYSPEEIHNKEITGNTLMNSVMDYDPINVAPEGTQQGIYFSTEPGVYDKWAIKFGYTPNLTDEERTELLRESIKKELTFGTDDEAMSYPGNNIDPRTKRYDMSNDPISYAEDIVKIVDQKINQLPEIFADEEGFNNYTNSFYRLFRTKGRFLETVAQQIGGVYINKIASSQTDFETLEPVPYEKQKQAFELLKKEVFSNGAMNYDPKILANLVYERDIDSFYASYGDNNDPDFHSLVLASQNNILRNILHPAVMKRLVNSSLYGNKYMPGEVLTDLNDAIFITGEVPDTFKKNLQSSYVNLLINGFNNSSYDEVSKAAIFSALKDILIYANQNKFKSNHFDLIYFNLNNFFENA</sequence>
<dbReference type="InterPro" id="IPR034032">
    <property type="entry name" value="Zn_MMP-like_bac"/>
</dbReference>
<feature type="domain" description="DUF5117" evidence="2">
    <location>
        <begin position="146"/>
        <end position="337"/>
    </location>
</feature>
<name>A0A520MXW3_9GAMM</name>
<evidence type="ECO:0000259" key="2">
    <source>
        <dbReference type="Pfam" id="PF17148"/>
    </source>
</evidence>
<dbReference type="Pfam" id="PF16313">
    <property type="entry name" value="DUF4953"/>
    <property type="match status" value="1"/>
</dbReference>
<dbReference type="GO" id="GO:0008237">
    <property type="term" value="F:metallopeptidase activity"/>
    <property type="evidence" value="ECO:0007669"/>
    <property type="project" value="InterPro"/>
</dbReference>